<reference evidence="5 6" key="2">
    <citation type="journal article" date="2016" name="Genome Announc.">
        <title>Complete Genome Sequence of the Highly Virulent Aeromonas schubertii Strain WL1483, Isolated from Diseased Snakehead Fish (Channa argus) in China.</title>
        <authorList>
            <person name="Liu L."/>
            <person name="Li N."/>
            <person name="Zhang D."/>
            <person name="Fu X."/>
            <person name="Shi C."/>
            <person name="Lin Q."/>
            <person name="Hao G."/>
        </authorList>
    </citation>
    <scope>NUCLEOTIDE SEQUENCE [LARGE SCALE GENOMIC DNA]</scope>
    <source>
        <strain evidence="5 6">WL1483</strain>
    </source>
</reference>
<dbReference type="GO" id="GO:0009982">
    <property type="term" value="F:pseudouridine synthase activity"/>
    <property type="evidence" value="ECO:0007669"/>
    <property type="project" value="InterPro"/>
</dbReference>
<dbReference type="Pfam" id="PF00849">
    <property type="entry name" value="PseudoU_synth_2"/>
    <property type="match status" value="1"/>
</dbReference>
<dbReference type="GO" id="GO:0003723">
    <property type="term" value="F:RNA binding"/>
    <property type="evidence" value="ECO:0007669"/>
    <property type="project" value="InterPro"/>
</dbReference>
<dbReference type="InterPro" id="IPR050188">
    <property type="entry name" value="RluA_PseudoU_synthase"/>
</dbReference>
<dbReference type="NCBIfam" id="NF007543">
    <property type="entry name" value="PRK10158.1"/>
    <property type="match status" value="1"/>
</dbReference>
<evidence type="ECO:0000256" key="2">
    <source>
        <dbReference type="ARBA" id="ARBA00022694"/>
    </source>
</evidence>
<evidence type="ECO:0000259" key="4">
    <source>
        <dbReference type="Pfam" id="PF00849"/>
    </source>
</evidence>
<feature type="domain" description="Pseudouridine synthase RsuA/RluA-like" evidence="4">
    <location>
        <begin position="20"/>
        <end position="166"/>
    </location>
</feature>
<comment type="similarity">
    <text evidence="1">Belongs to the pseudouridine synthase RluA family.</text>
</comment>
<dbReference type="InterPro" id="IPR020103">
    <property type="entry name" value="PsdUridine_synth_cat_dom_sf"/>
</dbReference>
<dbReference type="GO" id="GO:0008033">
    <property type="term" value="P:tRNA processing"/>
    <property type="evidence" value="ECO:0007669"/>
    <property type="project" value="UniProtKB-KW"/>
</dbReference>
<gene>
    <name evidence="5" type="primary">rluA</name>
    <name evidence="5" type="ORF">WL1483_2418</name>
</gene>
<protein>
    <submittedName>
        <fullName evidence="5">Ribosomal large subunit pseudouridine synthase A</fullName>
    </submittedName>
</protein>
<evidence type="ECO:0000313" key="6">
    <source>
        <dbReference type="Proteomes" id="UP000058114"/>
    </source>
</evidence>
<dbReference type="Gene3D" id="3.30.2350.10">
    <property type="entry name" value="Pseudouridine synthase"/>
    <property type="match status" value="1"/>
</dbReference>
<evidence type="ECO:0000256" key="1">
    <source>
        <dbReference type="ARBA" id="ARBA00010876"/>
    </source>
</evidence>
<evidence type="ECO:0000256" key="3">
    <source>
        <dbReference type="ARBA" id="ARBA00023235"/>
    </source>
</evidence>
<dbReference type="GO" id="GO:0000455">
    <property type="term" value="P:enzyme-directed rRNA pseudouridine synthesis"/>
    <property type="evidence" value="ECO:0007669"/>
    <property type="project" value="TreeGrafter"/>
</dbReference>
<dbReference type="GO" id="GO:0140098">
    <property type="term" value="F:catalytic activity, acting on RNA"/>
    <property type="evidence" value="ECO:0007669"/>
    <property type="project" value="UniProtKB-ARBA"/>
</dbReference>
<dbReference type="RefSeq" id="WP_060587675.1">
    <property type="nucleotide sequence ID" value="NZ_CP013067.1"/>
</dbReference>
<dbReference type="InterPro" id="IPR006145">
    <property type="entry name" value="PsdUridine_synth_RsuA/RluA"/>
</dbReference>
<keyword evidence="3" id="KW-0413">Isomerase</keyword>
<dbReference type="PANTHER" id="PTHR21600:SF91">
    <property type="entry name" value="DUAL-SPECIFICITY RNA PSEUDOURIDINE SYNTHASE RLUA"/>
    <property type="match status" value="1"/>
</dbReference>
<evidence type="ECO:0000313" key="5">
    <source>
        <dbReference type="EMBL" id="ALP41837.1"/>
    </source>
</evidence>
<organism evidence="5 6">
    <name type="scientific">Aeromonas schubertii</name>
    <dbReference type="NCBI Taxonomy" id="652"/>
    <lineage>
        <taxon>Bacteria</taxon>
        <taxon>Pseudomonadati</taxon>
        <taxon>Pseudomonadota</taxon>
        <taxon>Gammaproteobacteria</taxon>
        <taxon>Aeromonadales</taxon>
        <taxon>Aeromonadaceae</taxon>
        <taxon>Aeromonas</taxon>
    </lineage>
</organism>
<dbReference type="PANTHER" id="PTHR21600">
    <property type="entry name" value="MITOCHONDRIAL RNA PSEUDOURIDINE SYNTHASE"/>
    <property type="match status" value="1"/>
</dbReference>
<dbReference type="EMBL" id="CP013067">
    <property type="protein sequence ID" value="ALP41837.1"/>
    <property type="molecule type" value="Genomic_DNA"/>
</dbReference>
<dbReference type="PATRIC" id="fig|652.5.peg.3967"/>
<dbReference type="CDD" id="cd02869">
    <property type="entry name" value="PseudoU_synth_RluA_like"/>
    <property type="match status" value="1"/>
</dbReference>
<dbReference type="SUPFAM" id="SSF55120">
    <property type="entry name" value="Pseudouridine synthase"/>
    <property type="match status" value="1"/>
</dbReference>
<dbReference type="KEGG" id="asr:WL1483_2418"/>
<dbReference type="AlphaFoldDB" id="A0A0S2SJG1"/>
<name>A0A0S2SJG1_9GAMM</name>
<accession>A0A0S2SJG1</accession>
<keyword evidence="2" id="KW-0819">tRNA processing</keyword>
<reference evidence="6" key="1">
    <citation type="submission" date="2015-10" db="EMBL/GenBank/DDBJ databases">
        <title>Complete Genome Sequence of Aeromonas schubertii strain WL1483.</title>
        <authorList>
            <person name="Liu L."/>
        </authorList>
    </citation>
    <scope>NUCLEOTIDE SEQUENCE [LARGE SCALE GENOMIC DNA]</scope>
    <source>
        <strain evidence="6">WL1483</strain>
    </source>
</reference>
<dbReference type="Proteomes" id="UP000058114">
    <property type="component" value="Chromosome"/>
</dbReference>
<proteinExistence type="inferred from homology"/>
<sequence length="219" mass="24960">MIDYNPPKEPWLEILHQDRDIMVVNKPTGLLSVPGRGADYEDSVLWRVQQEGFPRAAAAHRLDMATSGVIVVPLTPNAHRELSRQFRERETDKHYLAWVWGEMKEESGQVDLPLCVDWPNRPKQKVDFEEGRHALTLWQTLKVEHGNTLVKLTPITGRSHQLRVHMLELGHPILGDNLYAHPEALAAAPHLYLHAARLEISHPRSGERIAFEVPAPFPL</sequence>